<dbReference type="RefSeq" id="XP_016233042.1">
    <property type="nucleotide sequence ID" value="XM_016382339.1"/>
</dbReference>
<dbReference type="AlphaFoldDB" id="A0A0D1YCY1"/>
<evidence type="ECO:0000259" key="1">
    <source>
        <dbReference type="Pfam" id="PF00501"/>
    </source>
</evidence>
<dbReference type="Gene3D" id="3.40.50.980">
    <property type="match status" value="1"/>
</dbReference>
<accession>A0A0D1YCY1</accession>
<dbReference type="PANTHER" id="PTHR24096:SF422">
    <property type="entry name" value="BCDNA.GH02901"/>
    <property type="match status" value="1"/>
</dbReference>
<name>A0A0D1YCY1_9EURO</name>
<evidence type="ECO:0000313" key="4">
    <source>
        <dbReference type="Proteomes" id="UP000053328"/>
    </source>
</evidence>
<gene>
    <name evidence="3" type="ORF">PV08_08013</name>
</gene>
<dbReference type="HOGENOM" id="CLU_000022_59_2_1"/>
<protein>
    <submittedName>
        <fullName evidence="3">Uncharacterized protein</fullName>
    </submittedName>
</protein>
<dbReference type="Pfam" id="PF13193">
    <property type="entry name" value="AMP-binding_C"/>
    <property type="match status" value="1"/>
</dbReference>
<feature type="domain" description="AMP-dependent synthetase/ligase" evidence="1">
    <location>
        <begin position="124"/>
        <end position="248"/>
    </location>
</feature>
<dbReference type="OrthoDB" id="6509636at2759"/>
<dbReference type="GO" id="GO:0016405">
    <property type="term" value="F:CoA-ligase activity"/>
    <property type="evidence" value="ECO:0007669"/>
    <property type="project" value="TreeGrafter"/>
</dbReference>
<feature type="domain" description="AMP-dependent synthetase/ligase" evidence="1">
    <location>
        <begin position="266"/>
        <end position="470"/>
    </location>
</feature>
<proteinExistence type="predicted"/>
<dbReference type="Proteomes" id="UP000053328">
    <property type="component" value="Unassembled WGS sequence"/>
</dbReference>
<dbReference type="VEuPathDB" id="FungiDB:PV08_08013"/>
<organism evidence="3 4">
    <name type="scientific">Exophiala spinifera</name>
    <dbReference type="NCBI Taxonomy" id="91928"/>
    <lineage>
        <taxon>Eukaryota</taxon>
        <taxon>Fungi</taxon>
        <taxon>Dikarya</taxon>
        <taxon>Ascomycota</taxon>
        <taxon>Pezizomycotina</taxon>
        <taxon>Eurotiomycetes</taxon>
        <taxon>Chaetothyriomycetidae</taxon>
        <taxon>Chaetothyriales</taxon>
        <taxon>Herpotrichiellaceae</taxon>
        <taxon>Exophiala</taxon>
    </lineage>
</organism>
<dbReference type="STRING" id="91928.A0A0D1YCY1"/>
<reference evidence="3 4" key="1">
    <citation type="submission" date="2015-01" db="EMBL/GenBank/DDBJ databases">
        <title>The Genome Sequence of Exophiala spinifera CBS89968.</title>
        <authorList>
            <consortium name="The Broad Institute Genomics Platform"/>
            <person name="Cuomo C."/>
            <person name="de Hoog S."/>
            <person name="Gorbushina A."/>
            <person name="Stielow B."/>
            <person name="Teixiera M."/>
            <person name="Abouelleil A."/>
            <person name="Chapman S.B."/>
            <person name="Priest M."/>
            <person name="Young S.K."/>
            <person name="Wortman J."/>
            <person name="Nusbaum C."/>
            <person name="Birren B."/>
        </authorList>
    </citation>
    <scope>NUCLEOTIDE SEQUENCE [LARGE SCALE GENOMIC DNA]</scope>
    <source>
        <strain evidence="3 4">CBS 89968</strain>
    </source>
</reference>
<sequence length="633" mass="70225">MVFSSPAFTPPLPEVPDTLPLCDFMFDERYGRCPVSKSLDPYTCGITGKSISAKEQKVRVEYLARSLAHEFGWNVNGGTEYDKVVGVFATNTVSHRSLQLNDLPNRCASLEADRLLNVKIDIMTLNWAIHRINGVSSPANAAYSVEELRHQLEFSGCKALFTVEPLYSIALKAASLAGLPRDRIFLCDVPGQKPTPSTHKTLSQLIEAGRLLPELEPIRWERGQGSRQTAFLCYSSGTSGLPVGLTTSWTRAFTSKSQLTRCCCEQKAVMISHRNVIANTMQTCLYEKASRDAISPDYRDVGLGLLPQSHIYGLVIIAHASTWRGDQVIILPKFELKSYLNAIVRFRINTLYLVPPIAITMANNEGLLKRHDLSSVRQIFSGAAPLAKEIADALLDRYPRWKIRQAYGLTESCTVVTSTSHRDIWPGSSGCLLPGCEVKLIDTESGEAITEHDRAGEILVKSPAVVLGYLKNQIATSETFVDLPEGRFLRTGDKGEFRRAPNSGNEHLWIVDRIKELIKVKGFQVAPAELEAFLLNHPAVADCAVISIVDQDGCESPKAYIVKSQPALTRNVSDTALAREIQQYVEDGKARYKWITGGIEFVDTIPKSPSGKILRRLLRDQERERRRVAGARI</sequence>
<dbReference type="InterPro" id="IPR000873">
    <property type="entry name" value="AMP-dep_synth/lig_dom"/>
</dbReference>
<feature type="domain" description="AMP-binding enzyme C-terminal" evidence="2">
    <location>
        <begin position="529"/>
        <end position="612"/>
    </location>
</feature>
<dbReference type="SUPFAM" id="SSF56801">
    <property type="entry name" value="Acetyl-CoA synthetase-like"/>
    <property type="match status" value="1"/>
</dbReference>
<dbReference type="InterPro" id="IPR042099">
    <property type="entry name" value="ANL_N_sf"/>
</dbReference>
<dbReference type="EMBL" id="KN847497">
    <property type="protein sequence ID" value="KIW12826.1"/>
    <property type="molecule type" value="Genomic_DNA"/>
</dbReference>
<dbReference type="PANTHER" id="PTHR24096">
    <property type="entry name" value="LONG-CHAIN-FATTY-ACID--COA LIGASE"/>
    <property type="match status" value="1"/>
</dbReference>
<dbReference type="InterPro" id="IPR045851">
    <property type="entry name" value="AMP-bd_C_sf"/>
</dbReference>
<dbReference type="GeneID" id="27335096"/>
<dbReference type="Gene3D" id="3.30.300.30">
    <property type="match status" value="1"/>
</dbReference>
<evidence type="ECO:0000259" key="2">
    <source>
        <dbReference type="Pfam" id="PF13193"/>
    </source>
</evidence>
<dbReference type="Pfam" id="PF00501">
    <property type="entry name" value="AMP-binding"/>
    <property type="match status" value="2"/>
</dbReference>
<evidence type="ECO:0000313" key="3">
    <source>
        <dbReference type="EMBL" id="KIW12826.1"/>
    </source>
</evidence>
<dbReference type="Gene3D" id="3.40.50.12780">
    <property type="entry name" value="N-terminal domain of ligase-like"/>
    <property type="match status" value="1"/>
</dbReference>
<keyword evidence="4" id="KW-1185">Reference proteome</keyword>
<dbReference type="InterPro" id="IPR025110">
    <property type="entry name" value="AMP-bd_C"/>
</dbReference>